<dbReference type="EMBL" id="JAMDLW010000061">
    <property type="protein sequence ID" value="MCY9523170.1"/>
    <property type="molecule type" value="Genomic_DNA"/>
</dbReference>
<dbReference type="GO" id="GO:0008168">
    <property type="term" value="F:methyltransferase activity"/>
    <property type="evidence" value="ECO:0007669"/>
    <property type="project" value="UniProtKB-KW"/>
</dbReference>
<proteinExistence type="predicted"/>
<dbReference type="PANTHER" id="PTHR43861">
    <property type="entry name" value="TRANS-ACONITATE 2-METHYLTRANSFERASE-RELATED"/>
    <property type="match status" value="1"/>
</dbReference>
<dbReference type="SUPFAM" id="SSF53335">
    <property type="entry name" value="S-adenosyl-L-methionine-dependent methyltransferases"/>
    <property type="match status" value="1"/>
</dbReference>
<keyword evidence="2" id="KW-0808">Transferase</keyword>
<name>A0ABT4E2C4_9BACL</name>
<dbReference type="Pfam" id="PF08242">
    <property type="entry name" value="Methyltransf_12"/>
    <property type="match status" value="1"/>
</dbReference>
<dbReference type="InterPro" id="IPR029063">
    <property type="entry name" value="SAM-dependent_MTases_sf"/>
</dbReference>
<dbReference type="RefSeq" id="WP_087435346.1">
    <property type="nucleotide sequence ID" value="NZ_JAMDLV010000050.1"/>
</dbReference>
<evidence type="ECO:0000259" key="1">
    <source>
        <dbReference type="Pfam" id="PF08242"/>
    </source>
</evidence>
<dbReference type="InterPro" id="IPR013217">
    <property type="entry name" value="Methyltransf_12"/>
</dbReference>
<dbReference type="CDD" id="cd02440">
    <property type="entry name" value="AdoMet_MTases"/>
    <property type="match status" value="1"/>
</dbReference>
<feature type="domain" description="Methyltransferase type 12" evidence="1">
    <location>
        <begin position="63"/>
        <end position="170"/>
    </location>
</feature>
<gene>
    <name evidence="2" type="ORF">M5X09_26570</name>
</gene>
<dbReference type="Proteomes" id="UP001207626">
    <property type="component" value="Unassembled WGS sequence"/>
</dbReference>
<keyword evidence="2" id="KW-0489">Methyltransferase</keyword>
<dbReference type="Gene3D" id="3.40.50.150">
    <property type="entry name" value="Vaccinia Virus protein VP39"/>
    <property type="match status" value="1"/>
</dbReference>
<accession>A0ABT4E2C4</accession>
<comment type="caution">
    <text evidence="2">The sequence shown here is derived from an EMBL/GenBank/DDBJ whole genome shotgun (WGS) entry which is preliminary data.</text>
</comment>
<protein>
    <submittedName>
        <fullName evidence="2">Methyltransferase domain-containing protein</fullName>
    </submittedName>
</protein>
<keyword evidence="3" id="KW-1185">Reference proteome</keyword>
<evidence type="ECO:0000313" key="3">
    <source>
        <dbReference type="Proteomes" id="UP001207626"/>
    </source>
</evidence>
<sequence length="345" mass="37759">MTTTSETPRPFPGANVNKSLVQRRFDKHSHEYDSYAEVQRVMARELAARIAKSHSGTVSRIADIGCGTGLLTLELLRLFPEACAALVDLSPQMIKAACAKLEQTGAAARRLEPVVADAEAWVQEEDDQRRSRSCNQAYDLIVSSAAFQWFNRPAETAGGLLRLLAPGGALAFATFLPGTLQELHRSFGEAESALGLEPVARGLAYPAKEDWLRWLTAPVRDSASASDDQAAHTAAPADDLSCITPRHAARTAISQEAPDNSKTLPPSIIWEEASYRYIFPDIPAMLQQVRRVGAGNAAASNAAAGPLKRTLYRDMMKCYYDRYRLPGGRIPLTYKVAYVIVKLRQ</sequence>
<dbReference type="GO" id="GO:0032259">
    <property type="term" value="P:methylation"/>
    <property type="evidence" value="ECO:0007669"/>
    <property type="project" value="UniProtKB-KW"/>
</dbReference>
<dbReference type="PANTHER" id="PTHR43861:SF1">
    <property type="entry name" value="TRANS-ACONITATE 2-METHYLTRANSFERASE"/>
    <property type="match status" value="1"/>
</dbReference>
<reference evidence="2 3" key="1">
    <citation type="submission" date="2022-05" db="EMBL/GenBank/DDBJ databases">
        <title>Genome Sequencing of Bee-Associated Microbes.</title>
        <authorList>
            <person name="Dunlap C."/>
        </authorList>
    </citation>
    <scope>NUCLEOTIDE SEQUENCE [LARGE SCALE GENOMIC DNA]</scope>
    <source>
        <strain evidence="2 3">NRRL NRS-1438</strain>
    </source>
</reference>
<evidence type="ECO:0000313" key="2">
    <source>
        <dbReference type="EMBL" id="MCY9523170.1"/>
    </source>
</evidence>
<organism evidence="2 3">
    <name type="scientific">Paenibacillus apiarius</name>
    <dbReference type="NCBI Taxonomy" id="46240"/>
    <lineage>
        <taxon>Bacteria</taxon>
        <taxon>Bacillati</taxon>
        <taxon>Bacillota</taxon>
        <taxon>Bacilli</taxon>
        <taxon>Bacillales</taxon>
        <taxon>Paenibacillaceae</taxon>
        <taxon>Paenibacillus</taxon>
    </lineage>
</organism>